<evidence type="ECO:0000313" key="2">
    <source>
        <dbReference type="EMBL" id="TFE24718.1"/>
    </source>
</evidence>
<sequence>MENIVYDNQFNGNEWFVIGLMLVGFGASWLLPRTFSPLQMIFNMLIGITFGLIFDHTIGVPPLDLYDFGDQSNYEMFDLFSYLMYAPYGYLFIYGIERLRIYGILTIGYILLWTSGAILIEWLGLKVGLFHYKDGYRLLYSIPIYLILQSFHLLMYCMVFSLDRWQRQ</sequence>
<feature type="transmembrane region" description="Helical" evidence="1">
    <location>
        <begin position="40"/>
        <end position="59"/>
    </location>
</feature>
<feature type="transmembrane region" description="Helical" evidence="1">
    <location>
        <begin position="140"/>
        <end position="162"/>
    </location>
</feature>
<keyword evidence="1" id="KW-0812">Transmembrane</keyword>
<evidence type="ECO:0000256" key="1">
    <source>
        <dbReference type="SAM" id="Phobius"/>
    </source>
</evidence>
<dbReference type="Proteomes" id="UP000297900">
    <property type="component" value="Unassembled WGS sequence"/>
</dbReference>
<dbReference type="EMBL" id="SOMN01000023">
    <property type="protein sequence ID" value="TFE24718.1"/>
    <property type="molecule type" value="Genomic_DNA"/>
</dbReference>
<gene>
    <name evidence="2" type="ORF">E2980_15365</name>
</gene>
<feature type="transmembrane region" description="Helical" evidence="1">
    <location>
        <begin position="79"/>
        <end position="96"/>
    </location>
</feature>
<evidence type="ECO:0000313" key="3">
    <source>
        <dbReference type="Proteomes" id="UP000297900"/>
    </source>
</evidence>
<feature type="transmembrane region" description="Helical" evidence="1">
    <location>
        <begin position="101"/>
        <end position="120"/>
    </location>
</feature>
<reference evidence="2 3" key="1">
    <citation type="submission" date="2019-03" db="EMBL/GenBank/DDBJ databases">
        <title>Cohnella endophytica sp. nov., a novel endophytic bacterium isolated from bark of Sonneratia apetala.</title>
        <authorList>
            <person name="Tuo L."/>
        </authorList>
    </citation>
    <scope>NUCLEOTIDE SEQUENCE [LARGE SCALE GENOMIC DNA]</scope>
    <source>
        <strain evidence="2 3">CCTCC AB 208254</strain>
    </source>
</reference>
<keyword evidence="3" id="KW-1185">Reference proteome</keyword>
<name>A0A4Y8LXU4_9BACL</name>
<dbReference type="AlphaFoldDB" id="A0A4Y8LXU4"/>
<comment type="caution">
    <text evidence="2">The sequence shown here is derived from an EMBL/GenBank/DDBJ whole genome shotgun (WGS) entry which is preliminary data.</text>
</comment>
<feature type="transmembrane region" description="Helical" evidence="1">
    <location>
        <begin position="15"/>
        <end position="31"/>
    </location>
</feature>
<protein>
    <submittedName>
        <fullName evidence="2">Uncharacterized protein</fullName>
    </submittedName>
</protein>
<proteinExistence type="predicted"/>
<organism evidence="2 3">
    <name type="scientific">Cohnella luojiensis</name>
    <dbReference type="NCBI Taxonomy" id="652876"/>
    <lineage>
        <taxon>Bacteria</taxon>
        <taxon>Bacillati</taxon>
        <taxon>Bacillota</taxon>
        <taxon>Bacilli</taxon>
        <taxon>Bacillales</taxon>
        <taxon>Paenibacillaceae</taxon>
        <taxon>Cohnella</taxon>
    </lineage>
</organism>
<dbReference type="RefSeq" id="WP_135153083.1">
    <property type="nucleotide sequence ID" value="NZ_SOMN01000023.1"/>
</dbReference>
<keyword evidence="1" id="KW-1133">Transmembrane helix</keyword>
<dbReference type="OrthoDB" id="2618234at2"/>
<accession>A0A4Y8LXU4</accession>
<keyword evidence="1" id="KW-0472">Membrane</keyword>